<sequence length="421" mass="44408">MIDTVTPPPALREPESEAGALAAPLREPLRFLTTSAPWRGLAYLTVSMVLGWVVFFLYAMVVLLPFAPAWSFALAKLERRRVAWLGAPVIGDPHPPVAGDLSTRAGARLGERATWREVAYSLLLAVLTPIVFTGAALGWIVGAGLLVAPFVSDDVNVLGAPVQGIISEAFFGAIGAVLCAVALYVTYAVSVMQAAGARLLLSPTEEELRRRVSTLETSRGVLVHSFEGERRRIERNLHDGPQQDLASLSLQLGELQQSLSTETDDAVRAQVISAQARLERAMAGLRDTVRGVHPQVLDDAGVEAACAELGGAIRVDVMAGEGWEPGRRLSADVEQAMYYTASEAVTNAIKHGGAQQVWITFAAGVLGVSMTVMDDGAGGADPARGTGLAGLIERAEAIGATLTILSPPGGPTTLYWAKAVS</sequence>
<keyword evidence="9" id="KW-0472">Membrane</keyword>
<keyword evidence="3" id="KW-0597">Phosphoprotein</keyword>
<evidence type="ECO:0000256" key="4">
    <source>
        <dbReference type="ARBA" id="ARBA00022679"/>
    </source>
</evidence>
<gene>
    <name evidence="12" type="ORF">FK530_03655</name>
</gene>
<dbReference type="InterPro" id="IPR011712">
    <property type="entry name" value="Sig_transdc_His_kin_sub3_dim/P"/>
</dbReference>
<organism evidence="12 13">
    <name type="scientific">Tsukamurella conjunctivitidis</name>
    <dbReference type="NCBI Taxonomy" id="2592068"/>
    <lineage>
        <taxon>Bacteria</taxon>
        <taxon>Bacillati</taxon>
        <taxon>Actinomycetota</taxon>
        <taxon>Actinomycetes</taxon>
        <taxon>Mycobacteriales</taxon>
        <taxon>Tsukamurellaceae</taxon>
        <taxon>Tsukamurella</taxon>
    </lineage>
</organism>
<dbReference type="OrthoDB" id="5242012at2"/>
<dbReference type="PANTHER" id="PTHR24421">
    <property type="entry name" value="NITRATE/NITRITE SENSOR PROTEIN NARX-RELATED"/>
    <property type="match status" value="1"/>
</dbReference>
<dbReference type="PANTHER" id="PTHR24421:SF10">
    <property type="entry name" value="NITRATE_NITRITE SENSOR PROTEIN NARQ"/>
    <property type="match status" value="1"/>
</dbReference>
<name>A0A5C5S800_9ACTN</name>
<dbReference type="GO" id="GO:0046983">
    <property type="term" value="F:protein dimerization activity"/>
    <property type="evidence" value="ECO:0007669"/>
    <property type="project" value="InterPro"/>
</dbReference>
<keyword evidence="7" id="KW-0067">ATP-binding</keyword>
<feature type="transmembrane region" description="Helical" evidence="9">
    <location>
        <begin position="171"/>
        <end position="201"/>
    </location>
</feature>
<dbReference type="CDD" id="cd16917">
    <property type="entry name" value="HATPase_UhpB-NarQ-NarX-like"/>
    <property type="match status" value="1"/>
</dbReference>
<evidence type="ECO:0000256" key="5">
    <source>
        <dbReference type="ARBA" id="ARBA00022741"/>
    </source>
</evidence>
<dbReference type="Gene3D" id="1.20.5.1930">
    <property type="match status" value="1"/>
</dbReference>
<dbReference type="SUPFAM" id="SSF55874">
    <property type="entry name" value="ATPase domain of HSP90 chaperone/DNA topoisomerase II/histidine kinase"/>
    <property type="match status" value="1"/>
</dbReference>
<dbReference type="Gene3D" id="3.30.565.10">
    <property type="entry name" value="Histidine kinase-like ATPase, C-terminal domain"/>
    <property type="match status" value="1"/>
</dbReference>
<dbReference type="AlphaFoldDB" id="A0A5C5S800"/>
<evidence type="ECO:0000256" key="9">
    <source>
        <dbReference type="SAM" id="Phobius"/>
    </source>
</evidence>
<evidence type="ECO:0000259" key="11">
    <source>
        <dbReference type="Pfam" id="PF13796"/>
    </source>
</evidence>
<accession>A0A5C5S800</accession>
<feature type="transmembrane region" description="Helical" evidence="9">
    <location>
        <begin position="118"/>
        <end position="151"/>
    </location>
</feature>
<dbReference type="RefSeq" id="WP_146485564.1">
    <property type="nucleotide sequence ID" value="NZ_VIGX01000001.1"/>
</dbReference>
<dbReference type="InterPro" id="IPR050482">
    <property type="entry name" value="Sensor_HK_TwoCompSys"/>
</dbReference>
<comment type="catalytic activity">
    <reaction evidence="1">
        <text>ATP + protein L-histidine = ADP + protein N-phospho-L-histidine.</text>
        <dbReference type="EC" id="2.7.13.3"/>
    </reaction>
</comment>
<evidence type="ECO:0000256" key="6">
    <source>
        <dbReference type="ARBA" id="ARBA00022777"/>
    </source>
</evidence>
<protein>
    <recommendedName>
        <fullName evidence="2">histidine kinase</fullName>
        <ecNumber evidence="2">2.7.13.3</ecNumber>
    </recommendedName>
</protein>
<evidence type="ECO:0000313" key="13">
    <source>
        <dbReference type="Proteomes" id="UP000319375"/>
    </source>
</evidence>
<dbReference type="GO" id="GO:0016020">
    <property type="term" value="C:membrane"/>
    <property type="evidence" value="ECO:0007669"/>
    <property type="project" value="InterPro"/>
</dbReference>
<evidence type="ECO:0000256" key="2">
    <source>
        <dbReference type="ARBA" id="ARBA00012438"/>
    </source>
</evidence>
<keyword evidence="5" id="KW-0547">Nucleotide-binding</keyword>
<dbReference type="EC" id="2.7.13.3" evidence="2"/>
<reference evidence="12 13" key="1">
    <citation type="submission" date="2019-06" db="EMBL/GenBank/DDBJ databases">
        <title>Tsukamurella conjunctivitidis sp. nov., Tsukamurella assacharolytica sp. nov. and Tsukamurella sputae sp. nov. isolated from patients with conjunctivitis, bacteraemia (lymphoma) and respiratory infection (sputum) in Hong Kong.</title>
        <authorList>
            <person name="Teng J.L.L."/>
            <person name="Lee H.H."/>
            <person name="Fong J.Y.H."/>
            <person name="Fok K.M.N."/>
            <person name="Lau S.K.P."/>
            <person name="Woo P.C.Y."/>
        </authorList>
    </citation>
    <scope>NUCLEOTIDE SEQUENCE [LARGE SCALE GENOMIC DNA]</scope>
    <source>
        <strain evidence="12 13">HKU72</strain>
    </source>
</reference>
<keyword evidence="9" id="KW-1133">Transmembrane helix</keyword>
<keyword evidence="9" id="KW-0812">Transmembrane</keyword>
<dbReference type="GO" id="GO:0000155">
    <property type="term" value="F:phosphorelay sensor kinase activity"/>
    <property type="evidence" value="ECO:0007669"/>
    <property type="project" value="InterPro"/>
</dbReference>
<evidence type="ECO:0000256" key="7">
    <source>
        <dbReference type="ARBA" id="ARBA00022840"/>
    </source>
</evidence>
<dbReference type="Pfam" id="PF13796">
    <property type="entry name" value="Sensor"/>
    <property type="match status" value="1"/>
</dbReference>
<dbReference type="Pfam" id="PF07730">
    <property type="entry name" value="HisKA_3"/>
    <property type="match status" value="1"/>
</dbReference>
<dbReference type="EMBL" id="VIGX01000001">
    <property type="protein sequence ID" value="TWS30960.1"/>
    <property type="molecule type" value="Genomic_DNA"/>
</dbReference>
<comment type="caution">
    <text evidence="12">The sequence shown here is derived from an EMBL/GenBank/DDBJ whole genome shotgun (WGS) entry which is preliminary data.</text>
</comment>
<feature type="domain" description="Putative sensor" evidence="11">
    <location>
        <begin position="62"/>
        <end position="201"/>
    </location>
</feature>
<keyword evidence="6 12" id="KW-0418">Kinase</keyword>
<dbReference type="GO" id="GO:0005524">
    <property type="term" value="F:ATP binding"/>
    <property type="evidence" value="ECO:0007669"/>
    <property type="project" value="UniProtKB-KW"/>
</dbReference>
<evidence type="ECO:0000313" key="12">
    <source>
        <dbReference type="EMBL" id="TWS30960.1"/>
    </source>
</evidence>
<dbReference type="InterPro" id="IPR036890">
    <property type="entry name" value="HATPase_C_sf"/>
</dbReference>
<keyword evidence="13" id="KW-1185">Reference proteome</keyword>
<feature type="transmembrane region" description="Helical" evidence="9">
    <location>
        <begin position="41"/>
        <end position="74"/>
    </location>
</feature>
<dbReference type="Proteomes" id="UP000319375">
    <property type="component" value="Unassembled WGS sequence"/>
</dbReference>
<keyword evidence="4" id="KW-0808">Transferase</keyword>
<evidence type="ECO:0000259" key="10">
    <source>
        <dbReference type="Pfam" id="PF07730"/>
    </source>
</evidence>
<proteinExistence type="predicted"/>
<evidence type="ECO:0000256" key="1">
    <source>
        <dbReference type="ARBA" id="ARBA00000085"/>
    </source>
</evidence>
<evidence type="ECO:0000256" key="8">
    <source>
        <dbReference type="ARBA" id="ARBA00023012"/>
    </source>
</evidence>
<feature type="domain" description="Signal transduction histidine kinase subgroup 3 dimerisation and phosphoacceptor" evidence="10">
    <location>
        <begin position="229"/>
        <end position="297"/>
    </location>
</feature>
<keyword evidence="8" id="KW-0902">Two-component regulatory system</keyword>
<dbReference type="InterPro" id="IPR025828">
    <property type="entry name" value="Put_sensor_dom"/>
</dbReference>
<evidence type="ECO:0000256" key="3">
    <source>
        <dbReference type="ARBA" id="ARBA00022553"/>
    </source>
</evidence>